<dbReference type="Pfam" id="PF12650">
    <property type="entry name" value="DUF3784"/>
    <property type="match status" value="1"/>
</dbReference>
<feature type="transmembrane region" description="Helical" evidence="1">
    <location>
        <begin position="53"/>
        <end position="69"/>
    </location>
</feature>
<dbReference type="OrthoDB" id="2085737at2"/>
<gene>
    <name evidence="2" type="ORF">D3Z33_01855</name>
</gene>
<sequence length="106" mass="12330">MFGLILMLVLGLLLLFLGLYIWKKEKNNLIHKYHHTKISENNKKVYTEKIGKSYIFIGIGMIVTGIINFMTDSGYGWLIFVISFVIGFVIMFKSQQKYNGGLFWIK</sequence>
<keyword evidence="3" id="KW-1185">Reference proteome</keyword>
<keyword evidence="1" id="KW-0472">Membrane</keyword>
<proteinExistence type="predicted"/>
<dbReference type="InterPro" id="IPR017259">
    <property type="entry name" value="UCP037672"/>
</dbReference>
<comment type="caution">
    <text evidence="2">The sequence shown here is derived from an EMBL/GenBank/DDBJ whole genome shotgun (WGS) entry which is preliminary data.</text>
</comment>
<evidence type="ECO:0000256" key="1">
    <source>
        <dbReference type="SAM" id="Phobius"/>
    </source>
</evidence>
<dbReference type="EMBL" id="QXXA01000003">
    <property type="protein sequence ID" value="NBI05596.1"/>
    <property type="molecule type" value="Genomic_DNA"/>
</dbReference>
<dbReference type="RefSeq" id="WP_160196100.1">
    <property type="nucleotide sequence ID" value="NZ_QXXA01000003.1"/>
</dbReference>
<keyword evidence="1" id="KW-1133">Transmembrane helix</keyword>
<reference evidence="2 3" key="1">
    <citation type="submission" date="2018-08" db="EMBL/GenBank/DDBJ databases">
        <title>Murine metabolic-syndrome-specific gut microbial biobank.</title>
        <authorList>
            <person name="Liu C."/>
        </authorList>
    </citation>
    <scope>NUCLEOTIDE SEQUENCE [LARGE SCALE GENOMIC DNA]</scope>
    <source>
        <strain evidence="2 3">583</strain>
    </source>
</reference>
<keyword evidence="1" id="KW-0812">Transmembrane</keyword>
<name>A0A845QVR2_9CLOT</name>
<accession>A0A845QVR2</accession>
<feature type="transmembrane region" description="Helical" evidence="1">
    <location>
        <begin position="6"/>
        <end position="22"/>
    </location>
</feature>
<protein>
    <submittedName>
        <fullName evidence="2">DUF3784 domain-containing protein</fullName>
    </submittedName>
</protein>
<evidence type="ECO:0000313" key="3">
    <source>
        <dbReference type="Proteomes" id="UP000467132"/>
    </source>
</evidence>
<feature type="transmembrane region" description="Helical" evidence="1">
    <location>
        <begin position="75"/>
        <end position="92"/>
    </location>
</feature>
<dbReference type="AlphaFoldDB" id="A0A845QVR2"/>
<organism evidence="2 3">
    <name type="scientific">Senegalia massiliensis</name>
    <dbReference type="NCBI Taxonomy" id="1720316"/>
    <lineage>
        <taxon>Bacteria</taxon>
        <taxon>Bacillati</taxon>
        <taxon>Bacillota</taxon>
        <taxon>Clostridia</taxon>
        <taxon>Eubacteriales</taxon>
        <taxon>Clostridiaceae</taxon>
        <taxon>Senegalia</taxon>
    </lineage>
</organism>
<dbReference type="Proteomes" id="UP000467132">
    <property type="component" value="Unassembled WGS sequence"/>
</dbReference>
<evidence type="ECO:0000313" key="2">
    <source>
        <dbReference type="EMBL" id="NBI05596.1"/>
    </source>
</evidence>